<proteinExistence type="predicted"/>
<feature type="signal peptide" evidence="2">
    <location>
        <begin position="1"/>
        <end position="32"/>
    </location>
</feature>
<dbReference type="Proteomes" id="UP000031563">
    <property type="component" value="Unassembled WGS sequence"/>
</dbReference>
<dbReference type="STRING" id="1221996.QY95_00945"/>
<evidence type="ECO:0000256" key="1">
    <source>
        <dbReference type="SAM" id="MobiDB-lite"/>
    </source>
</evidence>
<reference evidence="4" key="1">
    <citation type="submission" date="2015-02" db="EMBL/GenBank/DDBJ databases">
        <title>Genome Assembly of Bacillaceae bacterium MTCC 8252.</title>
        <authorList>
            <person name="Verma A."/>
            <person name="Khatri I."/>
            <person name="Mual P."/>
            <person name="Subramanian S."/>
            <person name="Krishnamurthi S."/>
        </authorList>
    </citation>
    <scope>NUCLEOTIDE SEQUENCE [LARGE SCALE GENOMIC DNA]</scope>
    <source>
        <strain evidence="4">MTCC 8252</strain>
    </source>
</reference>
<dbReference type="EMBL" id="JWIR02000024">
    <property type="protein sequence ID" value="KKB41238.1"/>
    <property type="molecule type" value="Genomic_DNA"/>
</dbReference>
<name>A0A0F5I716_BACTR</name>
<dbReference type="PANTHER" id="PTHR37957:SF1">
    <property type="entry name" value="PHYTASE-LIKE DOMAIN-CONTAINING PROTEIN"/>
    <property type="match status" value="1"/>
</dbReference>
<evidence type="ECO:0000259" key="3">
    <source>
        <dbReference type="Pfam" id="PF13449"/>
    </source>
</evidence>
<evidence type="ECO:0000313" key="4">
    <source>
        <dbReference type="EMBL" id="KKB41238.1"/>
    </source>
</evidence>
<feature type="chain" id="PRO_5002487819" evidence="2">
    <location>
        <begin position="33"/>
        <end position="408"/>
    </location>
</feature>
<dbReference type="InterPro" id="IPR027372">
    <property type="entry name" value="Phytase-like_dom"/>
</dbReference>
<gene>
    <name evidence="4" type="ORF">QY95_00945</name>
</gene>
<dbReference type="PANTHER" id="PTHR37957">
    <property type="entry name" value="BLR7070 PROTEIN"/>
    <property type="match status" value="1"/>
</dbReference>
<evidence type="ECO:0000313" key="5">
    <source>
        <dbReference type="Proteomes" id="UP000031563"/>
    </source>
</evidence>
<feature type="region of interest" description="Disordered" evidence="1">
    <location>
        <begin position="188"/>
        <end position="211"/>
    </location>
</feature>
<keyword evidence="5" id="KW-1185">Reference proteome</keyword>
<feature type="domain" description="Phytase-like" evidence="3">
    <location>
        <begin position="74"/>
        <end position="387"/>
    </location>
</feature>
<sequence>MNKRHLFNHRNLLSTAALASMLAFVPAAEANAAPIHAHKQVKEKQHAHKNIQSVKSLRFLGEQRLPYNLTFEGTTVGGLSGIRYDEKNDEWLMISDDRSNLQPARFYTGKLDYGLNGFRSVQITGMEYMKQPDGSLYPSHAEYEAQGGDVPDLESISLDPKTDTIWYTSEGDRSLGLDPFIRQATRKGDHLSTLPLPDEFHMSPDEESGPRNNAVFEGSTFSADGESLWVAMEGPLYEDGAAPTVENSGFSRITQYDRQGNVLAQYAYPMDAIPAAPGPGKHADNGVTEILAVNKHTFLVLERAGVQAADGSFSNYIRLYEMRIPGASDIQDVDSLQDERFKPVKKRLVLDLNTLNLPKLDNIEGLSWGPTLENGNRSLVLVSDNNFNSTQVTQFLAFEVKTKGPKAR</sequence>
<dbReference type="AlphaFoldDB" id="A0A0F5I716"/>
<dbReference type="OrthoDB" id="9803927at2"/>
<dbReference type="RefSeq" id="WP_052725852.1">
    <property type="nucleotide sequence ID" value="NZ_JWIR02000024.1"/>
</dbReference>
<comment type="caution">
    <text evidence="4">The sequence shown here is derived from an EMBL/GenBank/DDBJ whole genome shotgun (WGS) entry which is preliminary data.</text>
</comment>
<organism evidence="4 5">
    <name type="scientific">Bacillus thermotolerans</name>
    <name type="common">Quasibacillus thermotolerans</name>
    <dbReference type="NCBI Taxonomy" id="1221996"/>
    <lineage>
        <taxon>Bacteria</taxon>
        <taxon>Bacillati</taxon>
        <taxon>Bacillota</taxon>
        <taxon>Bacilli</taxon>
        <taxon>Bacillales</taxon>
        <taxon>Bacillaceae</taxon>
        <taxon>Bacillus</taxon>
    </lineage>
</organism>
<accession>A0A0F5I716</accession>
<dbReference type="Pfam" id="PF13449">
    <property type="entry name" value="Phytase-like"/>
    <property type="match status" value="1"/>
</dbReference>
<keyword evidence="2" id="KW-0732">Signal</keyword>
<protein>
    <submittedName>
        <fullName evidence="4">Phytase</fullName>
    </submittedName>
</protein>
<evidence type="ECO:0000256" key="2">
    <source>
        <dbReference type="SAM" id="SignalP"/>
    </source>
</evidence>